<feature type="transmembrane region" description="Helical" evidence="9">
    <location>
        <begin position="283"/>
        <end position="308"/>
    </location>
</feature>
<keyword evidence="2" id="KW-0813">Transport</keyword>
<comment type="caution">
    <text evidence="11">The sequence shown here is derived from an EMBL/GenBank/DDBJ whole genome shotgun (WGS) entry which is preliminary data.</text>
</comment>
<evidence type="ECO:0000256" key="4">
    <source>
        <dbReference type="ARBA" id="ARBA00022692"/>
    </source>
</evidence>
<feature type="transmembrane region" description="Helical" evidence="9">
    <location>
        <begin position="153"/>
        <end position="175"/>
    </location>
</feature>
<sequence length="440" mass="46404">MGPTTLTTRRVAGARVTAALFGLLLVALGLFAGASPAQAAEDDPYRISGNVQLDGEPLEGVALTVDGPGGKQEVETDAKGQWRVGVPERGETYVVTLDEDTLPEGIAVVDAEDDTPNVKEVELGQGGRATVNFFIGEGERNVTSFFDQFVQRIIQGISFGLMLALAAIGLTLVYGTTGISNFAHGEMVTFGAIAAFLLVGPASLALPLWLGYPVAVVLSAGFGLLLDMILWRPLRRRRVGVVQLMIVSIGLSLALRYIFQLFIGGGTLQLPGSAEAQIPLFGAVQMSVVDMISLVISILVIVAFALWLTRSRIGKATRAISDNPSLAAASGIDVDTVVRVVWVVAGGLAGLAGILYAYYRPGIKWDMGAQILLLMFAAVVLGGLGTAYGALVGALIVGLLVEVSSLWIPSDLKYASALFILIVILLFRPQGILGRRERIG</sequence>
<dbReference type="InterPro" id="IPR052157">
    <property type="entry name" value="BCAA_transport_permease"/>
</dbReference>
<evidence type="ECO:0000256" key="10">
    <source>
        <dbReference type="SAM" id="SignalP"/>
    </source>
</evidence>
<gene>
    <name evidence="11" type="ORF">GCM10025760_24770</name>
</gene>
<feature type="transmembrane region" description="Helical" evidence="9">
    <location>
        <begin position="212"/>
        <end position="230"/>
    </location>
</feature>
<feature type="chain" id="PRO_5046298668" description="Branched-chain amino acid ABC transporter permease" evidence="10">
    <location>
        <begin position="40"/>
        <end position="440"/>
    </location>
</feature>
<keyword evidence="5" id="KW-0029">Amino-acid transport</keyword>
<dbReference type="Proteomes" id="UP001501407">
    <property type="component" value="Unassembled WGS sequence"/>
</dbReference>
<evidence type="ECO:0000256" key="3">
    <source>
        <dbReference type="ARBA" id="ARBA00022475"/>
    </source>
</evidence>
<comment type="subcellular location">
    <subcellularLocation>
        <location evidence="1">Cell membrane</location>
        <topology evidence="1">Multi-pass membrane protein</topology>
    </subcellularLocation>
</comment>
<name>A0ABP9MER9_9MICO</name>
<keyword evidence="12" id="KW-1185">Reference proteome</keyword>
<comment type="similarity">
    <text evidence="8">Belongs to the binding-protein-dependent transport system permease family. LivHM subfamily.</text>
</comment>
<evidence type="ECO:0000256" key="6">
    <source>
        <dbReference type="ARBA" id="ARBA00022989"/>
    </source>
</evidence>
<evidence type="ECO:0000256" key="9">
    <source>
        <dbReference type="SAM" id="Phobius"/>
    </source>
</evidence>
<accession>A0ABP9MER9</accession>
<protein>
    <recommendedName>
        <fullName evidence="13">Branched-chain amino acid ABC transporter permease</fullName>
    </recommendedName>
</protein>
<dbReference type="CDD" id="cd06582">
    <property type="entry name" value="TM_PBP1_LivH_like"/>
    <property type="match status" value="1"/>
</dbReference>
<dbReference type="Pfam" id="PF02653">
    <property type="entry name" value="BPD_transp_2"/>
    <property type="match status" value="1"/>
</dbReference>
<evidence type="ECO:0000256" key="1">
    <source>
        <dbReference type="ARBA" id="ARBA00004651"/>
    </source>
</evidence>
<evidence type="ECO:0000256" key="5">
    <source>
        <dbReference type="ARBA" id="ARBA00022970"/>
    </source>
</evidence>
<feature type="transmembrane region" description="Helical" evidence="9">
    <location>
        <begin position="340"/>
        <end position="359"/>
    </location>
</feature>
<evidence type="ECO:0000256" key="2">
    <source>
        <dbReference type="ARBA" id="ARBA00022448"/>
    </source>
</evidence>
<keyword evidence="7 9" id="KW-0472">Membrane</keyword>
<keyword evidence="6 9" id="KW-1133">Transmembrane helix</keyword>
<feature type="transmembrane region" description="Helical" evidence="9">
    <location>
        <begin position="187"/>
        <end position="206"/>
    </location>
</feature>
<organism evidence="11 12">
    <name type="scientific">Microbacterium yannicii</name>
    <dbReference type="NCBI Taxonomy" id="671622"/>
    <lineage>
        <taxon>Bacteria</taxon>
        <taxon>Bacillati</taxon>
        <taxon>Actinomycetota</taxon>
        <taxon>Actinomycetes</taxon>
        <taxon>Micrococcales</taxon>
        <taxon>Microbacteriaceae</taxon>
        <taxon>Microbacterium</taxon>
    </lineage>
</organism>
<evidence type="ECO:0000313" key="12">
    <source>
        <dbReference type="Proteomes" id="UP001501407"/>
    </source>
</evidence>
<dbReference type="RefSeq" id="WP_252787490.1">
    <property type="nucleotide sequence ID" value="NZ_BAABKZ010000002.1"/>
</dbReference>
<feature type="transmembrane region" description="Helical" evidence="9">
    <location>
        <begin position="242"/>
        <end position="263"/>
    </location>
</feature>
<dbReference type="EMBL" id="BAABKZ010000002">
    <property type="protein sequence ID" value="GAA5093969.1"/>
    <property type="molecule type" value="Genomic_DNA"/>
</dbReference>
<reference evidence="12" key="1">
    <citation type="journal article" date="2019" name="Int. J. Syst. Evol. Microbiol.">
        <title>The Global Catalogue of Microorganisms (GCM) 10K type strain sequencing project: providing services to taxonomists for standard genome sequencing and annotation.</title>
        <authorList>
            <consortium name="The Broad Institute Genomics Platform"/>
            <consortium name="The Broad Institute Genome Sequencing Center for Infectious Disease"/>
            <person name="Wu L."/>
            <person name="Ma J."/>
        </authorList>
    </citation>
    <scope>NUCLEOTIDE SEQUENCE [LARGE SCALE GENOMIC DNA]</scope>
    <source>
        <strain evidence="12">JCM 18959</strain>
    </source>
</reference>
<evidence type="ECO:0000256" key="8">
    <source>
        <dbReference type="ARBA" id="ARBA00037998"/>
    </source>
</evidence>
<feature type="signal peptide" evidence="10">
    <location>
        <begin position="1"/>
        <end position="39"/>
    </location>
</feature>
<evidence type="ECO:0008006" key="13">
    <source>
        <dbReference type="Google" id="ProtNLM"/>
    </source>
</evidence>
<dbReference type="PANTHER" id="PTHR11795:SF445">
    <property type="entry name" value="AMINO ACID ABC TRANSPORTER PERMEASE PROTEIN"/>
    <property type="match status" value="1"/>
</dbReference>
<keyword evidence="4 9" id="KW-0812">Transmembrane</keyword>
<keyword evidence="3" id="KW-1003">Cell membrane</keyword>
<keyword evidence="10" id="KW-0732">Signal</keyword>
<evidence type="ECO:0000256" key="7">
    <source>
        <dbReference type="ARBA" id="ARBA00023136"/>
    </source>
</evidence>
<dbReference type="PANTHER" id="PTHR11795">
    <property type="entry name" value="BRANCHED-CHAIN AMINO ACID TRANSPORT SYSTEM PERMEASE PROTEIN LIVH"/>
    <property type="match status" value="1"/>
</dbReference>
<dbReference type="InterPro" id="IPR001851">
    <property type="entry name" value="ABC_transp_permease"/>
</dbReference>
<evidence type="ECO:0000313" key="11">
    <source>
        <dbReference type="EMBL" id="GAA5093969.1"/>
    </source>
</evidence>
<proteinExistence type="inferred from homology"/>
<feature type="transmembrane region" description="Helical" evidence="9">
    <location>
        <begin position="414"/>
        <end position="433"/>
    </location>
</feature>